<comment type="caution">
    <text evidence="1">The sequence shown here is derived from an EMBL/GenBank/DDBJ whole genome shotgun (WGS) entry which is preliminary data.</text>
</comment>
<sequence length="320" mass="35572">MPTKVEVSLTLGNVSTALGNVSIMTVTAEHEYLIELVRHRPSLVTSLLTEMGYAVPSFDEAELGNTDFTECRPTEYRADSVVILAKDGTPAWAVVLEVQREFDPDKQWSWPVYLSTLRARHKCPVLLLVFCQKAATARRCAKAIDMGHPEWVLLPIVLGPENVPAITDVTRAIAEPELMALSTIVHGNLQSEVTAKVLATFVEAYFQGSKNRKDYTGLVLMLLPRSVATKLYEELTVNVRVEDLQHLPFALEWVELGEARGEARGEAKGEAKAILRFLSSRGVHVSHEAQERILTCTDQETLETWIDRATTATNVDELFA</sequence>
<reference evidence="2" key="1">
    <citation type="journal article" date="2019" name="Int. J. Syst. Evol. Microbiol.">
        <title>The Global Catalogue of Microorganisms (GCM) 10K type strain sequencing project: providing services to taxonomists for standard genome sequencing and annotation.</title>
        <authorList>
            <consortium name="The Broad Institute Genomics Platform"/>
            <consortium name="The Broad Institute Genome Sequencing Center for Infectious Disease"/>
            <person name="Wu L."/>
            <person name="Ma J."/>
        </authorList>
    </citation>
    <scope>NUCLEOTIDE SEQUENCE [LARGE SCALE GENOMIC DNA]</scope>
    <source>
        <strain evidence="2">CCUG 53903</strain>
    </source>
</reference>
<evidence type="ECO:0008006" key="3">
    <source>
        <dbReference type="Google" id="ProtNLM"/>
    </source>
</evidence>
<proteinExistence type="predicted"/>
<evidence type="ECO:0000313" key="1">
    <source>
        <dbReference type="EMBL" id="MFC5826714.1"/>
    </source>
</evidence>
<accession>A0ABW1CLU7</accession>
<gene>
    <name evidence="1" type="ORF">ACFPZ3_22825</name>
</gene>
<dbReference type="EMBL" id="JBHSPA010000027">
    <property type="protein sequence ID" value="MFC5826714.1"/>
    <property type="molecule type" value="Genomic_DNA"/>
</dbReference>
<name>A0ABW1CLU7_9ACTN</name>
<protein>
    <recommendedName>
        <fullName evidence="3">DUF4351 domain-containing protein</fullName>
    </recommendedName>
</protein>
<dbReference type="Proteomes" id="UP001596058">
    <property type="component" value="Unassembled WGS sequence"/>
</dbReference>
<evidence type="ECO:0000313" key="2">
    <source>
        <dbReference type="Proteomes" id="UP001596058"/>
    </source>
</evidence>
<organism evidence="1 2">
    <name type="scientific">Nonomuraea insulae</name>
    <dbReference type="NCBI Taxonomy" id="1616787"/>
    <lineage>
        <taxon>Bacteria</taxon>
        <taxon>Bacillati</taxon>
        <taxon>Actinomycetota</taxon>
        <taxon>Actinomycetes</taxon>
        <taxon>Streptosporangiales</taxon>
        <taxon>Streptosporangiaceae</taxon>
        <taxon>Nonomuraea</taxon>
    </lineage>
</organism>
<dbReference type="PANTHER" id="PTHR34613">
    <property type="entry name" value="SLL0800 PROTEIN"/>
    <property type="match status" value="1"/>
</dbReference>
<keyword evidence="2" id="KW-1185">Reference proteome</keyword>
<dbReference type="RefSeq" id="WP_379516228.1">
    <property type="nucleotide sequence ID" value="NZ_JBHSPA010000027.1"/>
</dbReference>
<dbReference type="PANTHER" id="PTHR34613:SF1">
    <property type="entry name" value="SLL6017 PROTEIN"/>
    <property type="match status" value="1"/>
</dbReference>